<protein>
    <recommendedName>
        <fullName evidence="11">Excinuclease ABC subunit C</fullName>
    </recommendedName>
</protein>
<dbReference type="Gene3D" id="4.10.860.10">
    <property type="entry name" value="UVR domain"/>
    <property type="match status" value="1"/>
</dbReference>
<feature type="domain" description="UvrC family homology region profile" evidence="8">
    <location>
        <begin position="230"/>
        <end position="343"/>
    </location>
</feature>
<name>A0A1F4U4A0_UNCSA</name>
<dbReference type="GO" id="GO:0006289">
    <property type="term" value="P:nucleotide-excision repair"/>
    <property type="evidence" value="ECO:0007669"/>
    <property type="project" value="InterPro"/>
</dbReference>
<dbReference type="InterPro" id="IPR038476">
    <property type="entry name" value="UvrC_RNase_H_dom_sf"/>
</dbReference>
<evidence type="ECO:0000256" key="1">
    <source>
        <dbReference type="ARBA" id="ARBA00022490"/>
    </source>
</evidence>
<keyword evidence="4" id="KW-0267">Excision nuclease</keyword>
<dbReference type="InterPro" id="IPR000305">
    <property type="entry name" value="GIY-YIG_endonuc"/>
</dbReference>
<keyword evidence="3" id="KW-0228">DNA excision</keyword>
<dbReference type="Pfam" id="PF01541">
    <property type="entry name" value="GIY-YIG"/>
    <property type="match status" value="1"/>
</dbReference>
<dbReference type="SUPFAM" id="SSF46600">
    <property type="entry name" value="C-terminal UvrC-binding domain of UvrB"/>
    <property type="match status" value="1"/>
</dbReference>
<feature type="domain" description="UVR" evidence="6">
    <location>
        <begin position="190"/>
        <end position="225"/>
    </location>
</feature>
<proteinExistence type="predicted"/>
<dbReference type="Gene3D" id="3.30.420.340">
    <property type="entry name" value="UvrC, RNAse H endonuclease domain"/>
    <property type="match status" value="1"/>
</dbReference>
<dbReference type="InterPro" id="IPR050066">
    <property type="entry name" value="UvrABC_protein_C"/>
</dbReference>
<dbReference type="PROSITE" id="PS50151">
    <property type="entry name" value="UVR"/>
    <property type="match status" value="1"/>
</dbReference>
<evidence type="ECO:0000256" key="5">
    <source>
        <dbReference type="ARBA" id="ARBA00023204"/>
    </source>
</evidence>
<dbReference type="InterPro" id="IPR035901">
    <property type="entry name" value="GIY-YIG_endonuc_sf"/>
</dbReference>
<dbReference type="InterPro" id="IPR036876">
    <property type="entry name" value="UVR_dom_sf"/>
</dbReference>
<dbReference type="PANTHER" id="PTHR30562">
    <property type="entry name" value="UVRC/OXIDOREDUCTASE"/>
    <property type="match status" value="1"/>
</dbReference>
<reference evidence="9 10" key="1">
    <citation type="journal article" date="2016" name="Nat. Commun.">
        <title>Thousands of microbial genomes shed light on interconnected biogeochemical processes in an aquifer system.</title>
        <authorList>
            <person name="Anantharaman K."/>
            <person name="Brown C.T."/>
            <person name="Hug L.A."/>
            <person name="Sharon I."/>
            <person name="Castelle C.J."/>
            <person name="Probst A.J."/>
            <person name="Thomas B.C."/>
            <person name="Singh A."/>
            <person name="Wilkins M.J."/>
            <person name="Karaoz U."/>
            <person name="Brodie E.L."/>
            <person name="Williams K.H."/>
            <person name="Hubbard S.S."/>
            <person name="Banfield J.F."/>
        </authorList>
    </citation>
    <scope>NUCLEOTIDE SEQUENCE [LARGE SCALE GENOMIC DNA]</scope>
</reference>
<dbReference type="SMART" id="SM00465">
    <property type="entry name" value="GIYc"/>
    <property type="match status" value="1"/>
</dbReference>
<evidence type="ECO:0000313" key="10">
    <source>
        <dbReference type="Proteomes" id="UP000179242"/>
    </source>
</evidence>
<keyword evidence="1" id="KW-0963">Cytoplasm</keyword>
<dbReference type="PROSITE" id="PS50164">
    <property type="entry name" value="GIY_YIG"/>
    <property type="match status" value="1"/>
</dbReference>
<dbReference type="EMBL" id="MEUJ01000005">
    <property type="protein sequence ID" value="OGC39794.1"/>
    <property type="molecule type" value="Genomic_DNA"/>
</dbReference>
<dbReference type="GO" id="GO:0009380">
    <property type="term" value="C:excinuclease repair complex"/>
    <property type="evidence" value="ECO:0007669"/>
    <property type="project" value="TreeGrafter"/>
</dbReference>
<dbReference type="CDD" id="cd10434">
    <property type="entry name" value="GIY-YIG_UvrC_Cho"/>
    <property type="match status" value="1"/>
</dbReference>
<dbReference type="SUPFAM" id="SSF82771">
    <property type="entry name" value="GIY-YIG endonuclease"/>
    <property type="match status" value="1"/>
</dbReference>
<feature type="domain" description="GIY-YIG" evidence="7">
    <location>
        <begin position="5"/>
        <end position="83"/>
    </location>
</feature>
<keyword evidence="5" id="KW-0234">DNA repair</keyword>
<gene>
    <name evidence="9" type="ORF">A2438_04640</name>
</gene>
<evidence type="ECO:0000256" key="4">
    <source>
        <dbReference type="ARBA" id="ARBA00022881"/>
    </source>
</evidence>
<dbReference type="Pfam" id="PF08459">
    <property type="entry name" value="UvrC_RNaseH_dom"/>
    <property type="match status" value="1"/>
</dbReference>
<dbReference type="InterPro" id="IPR047296">
    <property type="entry name" value="GIY-YIG_UvrC_Cho"/>
</dbReference>
<keyword evidence="2" id="KW-0227">DNA damage</keyword>
<dbReference type="AlphaFoldDB" id="A0A1F4U4A0"/>
<dbReference type="GO" id="GO:0009381">
    <property type="term" value="F:excinuclease ABC activity"/>
    <property type="evidence" value="ECO:0007669"/>
    <property type="project" value="InterPro"/>
</dbReference>
<dbReference type="InterPro" id="IPR001943">
    <property type="entry name" value="UVR_dom"/>
</dbReference>
<accession>A0A1F4U4A0</accession>
<dbReference type="Gene3D" id="3.40.1440.10">
    <property type="entry name" value="GIY-YIG endonuclease"/>
    <property type="match status" value="1"/>
</dbReference>
<evidence type="ECO:0000256" key="2">
    <source>
        <dbReference type="ARBA" id="ARBA00022763"/>
    </source>
</evidence>
<dbReference type="Pfam" id="PF02151">
    <property type="entry name" value="UVR"/>
    <property type="match status" value="1"/>
</dbReference>
<dbReference type="FunFam" id="3.40.1440.10:FF:000001">
    <property type="entry name" value="UvrABC system protein C"/>
    <property type="match status" value="1"/>
</dbReference>
<evidence type="ECO:0008006" key="11">
    <source>
        <dbReference type="Google" id="ProtNLM"/>
    </source>
</evidence>
<evidence type="ECO:0000259" key="8">
    <source>
        <dbReference type="PROSITE" id="PS50165"/>
    </source>
</evidence>
<evidence type="ECO:0000259" key="6">
    <source>
        <dbReference type="PROSITE" id="PS50151"/>
    </source>
</evidence>
<evidence type="ECO:0000313" key="9">
    <source>
        <dbReference type="EMBL" id="OGC39794.1"/>
    </source>
</evidence>
<dbReference type="PROSITE" id="PS50165">
    <property type="entry name" value="UVRC"/>
    <property type="match status" value="1"/>
</dbReference>
<dbReference type="Proteomes" id="UP000179242">
    <property type="component" value="Unassembled WGS sequence"/>
</dbReference>
<dbReference type="InterPro" id="IPR001162">
    <property type="entry name" value="UvrC_RNase_H_dom"/>
</dbReference>
<comment type="caution">
    <text evidence="9">The sequence shown here is derived from an EMBL/GenBank/DDBJ whole genome shotgun (WGS) entry which is preliminary data.</text>
</comment>
<dbReference type="PANTHER" id="PTHR30562:SF1">
    <property type="entry name" value="UVRABC SYSTEM PROTEIN C"/>
    <property type="match status" value="1"/>
</dbReference>
<evidence type="ECO:0000259" key="7">
    <source>
        <dbReference type="PROSITE" id="PS50164"/>
    </source>
</evidence>
<evidence type="ECO:0000256" key="3">
    <source>
        <dbReference type="ARBA" id="ARBA00022769"/>
    </source>
</evidence>
<organism evidence="9 10">
    <name type="scientific">candidate division WOR-1 bacterium RIFOXYC2_FULL_46_14</name>
    <dbReference type="NCBI Taxonomy" id="1802587"/>
    <lineage>
        <taxon>Bacteria</taxon>
        <taxon>Bacillati</taxon>
        <taxon>Saganbacteria</taxon>
    </lineage>
</organism>
<sequence>MRFPDAPGVYLFKDKAGTVIYVGKAKSLKKRVASYFSKPAIDPKVARLLEQYKTIEYRTAKNELAAFLLERELIKKHAPRFNIQYSDDKQYPYIKLTINEEWPRLTVVRKKEDDGAEYFGPFEARAVKETLRQVKRIFPIRWCKKFRKRKQPCLYYHLKQCLSPCTGKINRRAYLNLCKAVSSYLGGDINRTILRLEAEMRRASAEKNFEYAAKIRDRIKNLNRFMQGVKRNELTDPYLAVTALQEALSLAVPPDRIEAFDISNIMGEAIVASMVAFERGMPKKSDYRRFKIRRLKGKANDVLAINEVVSRRYTGTLKDKLPKPNLVLIDGGIAQVNSAKSALNAAGLSGLPVIGLAKREEELFWPGKNVPLKLRKDSSALQLLQRLRDEAHRFAVGYHRIVRGKKEIIF</sequence>